<name>A0ABR3G524_9PEZI</name>
<gene>
    <name evidence="1" type="ORF">Q9L58_010110</name>
</gene>
<protein>
    <submittedName>
        <fullName evidence="1">Uncharacterized protein</fullName>
    </submittedName>
</protein>
<evidence type="ECO:0000313" key="1">
    <source>
        <dbReference type="EMBL" id="KAL0631034.1"/>
    </source>
</evidence>
<evidence type="ECO:0000313" key="2">
    <source>
        <dbReference type="Proteomes" id="UP001447188"/>
    </source>
</evidence>
<dbReference type="EMBL" id="JBBBZM010000312">
    <property type="protein sequence ID" value="KAL0631034.1"/>
    <property type="molecule type" value="Genomic_DNA"/>
</dbReference>
<proteinExistence type="predicted"/>
<feature type="non-terminal residue" evidence="1">
    <location>
        <position position="137"/>
    </location>
</feature>
<accession>A0ABR3G524</accession>
<sequence length="137" mass="14795">MEMRAKGWRGSVVRLLGLSGYEEQRCGTVFLGGMAVGEGLYNFNLGLRGLFLECLVAGATAALSSAVSGAGARRLDLVGPAALAWGWLLELLSAGAGGCWRKDMVAVFCSMRERLRRPVWASWLPMELPMMSATQRI</sequence>
<keyword evidence="2" id="KW-1185">Reference proteome</keyword>
<dbReference type="Proteomes" id="UP001447188">
    <property type="component" value="Unassembled WGS sequence"/>
</dbReference>
<organism evidence="1 2">
    <name type="scientific">Discina gigas</name>
    <dbReference type="NCBI Taxonomy" id="1032678"/>
    <lineage>
        <taxon>Eukaryota</taxon>
        <taxon>Fungi</taxon>
        <taxon>Dikarya</taxon>
        <taxon>Ascomycota</taxon>
        <taxon>Pezizomycotina</taxon>
        <taxon>Pezizomycetes</taxon>
        <taxon>Pezizales</taxon>
        <taxon>Discinaceae</taxon>
        <taxon>Discina</taxon>
    </lineage>
</organism>
<reference evidence="1 2" key="1">
    <citation type="submission" date="2024-02" db="EMBL/GenBank/DDBJ databases">
        <title>Discinaceae phylogenomics.</title>
        <authorList>
            <person name="Dirks A.C."/>
            <person name="James T.Y."/>
        </authorList>
    </citation>
    <scope>NUCLEOTIDE SEQUENCE [LARGE SCALE GENOMIC DNA]</scope>
    <source>
        <strain evidence="1 2">ACD0624</strain>
    </source>
</reference>
<comment type="caution">
    <text evidence="1">The sequence shown here is derived from an EMBL/GenBank/DDBJ whole genome shotgun (WGS) entry which is preliminary data.</text>
</comment>